<evidence type="ECO:0000313" key="3">
    <source>
        <dbReference type="Proteomes" id="UP000486602"/>
    </source>
</evidence>
<dbReference type="Proteomes" id="UP000486602">
    <property type="component" value="Unassembled WGS sequence"/>
</dbReference>
<proteinExistence type="predicted"/>
<comment type="caution">
    <text evidence="2">The sequence shown here is derived from an EMBL/GenBank/DDBJ whole genome shotgun (WGS) entry which is preliminary data.</text>
</comment>
<feature type="signal peptide" evidence="1">
    <location>
        <begin position="1"/>
        <end position="20"/>
    </location>
</feature>
<evidence type="ECO:0000256" key="1">
    <source>
        <dbReference type="SAM" id="SignalP"/>
    </source>
</evidence>
<evidence type="ECO:0000313" key="2">
    <source>
        <dbReference type="EMBL" id="NEN24317.1"/>
    </source>
</evidence>
<dbReference type="PROSITE" id="PS51257">
    <property type="entry name" value="PROKAR_LIPOPROTEIN"/>
    <property type="match status" value="1"/>
</dbReference>
<protein>
    <submittedName>
        <fullName evidence="2">DUF4856 domain-containing protein</fullName>
    </submittedName>
</protein>
<dbReference type="EMBL" id="JAAGVY010000024">
    <property type="protein sequence ID" value="NEN24317.1"/>
    <property type="molecule type" value="Genomic_DNA"/>
</dbReference>
<dbReference type="RefSeq" id="WP_163285712.1">
    <property type="nucleotide sequence ID" value="NZ_JAAGVY010000024.1"/>
</dbReference>
<name>A0A7K3WRL5_9FLAO</name>
<accession>A0A7K3WRL5</accession>
<keyword evidence="1" id="KW-0732">Signal</keyword>
<reference evidence="2 3" key="1">
    <citation type="submission" date="2020-02" db="EMBL/GenBank/DDBJ databases">
        <title>Out from the shadows clarifying the taxonomy of the family Cryomorphaceae and related taxa by utilizing the GTDB taxonomic framework.</title>
        <authorList>
            <person name="Bowman J.P."/>
        </authorList>
    </citation>
    <scope>NUCLEOTIDE SEQUENCE [LARGE SCALE GENOMIC DNA]</scope>
    <source>
        <strain evidence="2 3">QSSC 1-22</strain>
    </source>
</reference>
<sequence length="385" mass="42143">MIKISLLALGLSTLLLTSCSEDDDSPATENPPQGYTVPETYNFTDGNGNSTVNFSGQTERLDQLSELTSKMKSANNAGTAISAQDLKDMFANVNNDGNGNFSFTSSKQLRDKCATQFSNAEEVKSEFETMMDDLAAISQATVAGETNGQNGVAGIVQSPDGGPYLMTANGQEYTQLISKGLMGAVFYHQMTSYYLTDAKIGDAVDNSTAVNPGEEKYYTDMEHHWDEAFGYFTSATNFPEEGTDRFWGEYSNVVDPQLGSNAKLMNAFLTGRAAISNDDMTTKNQQRDIIIAEMERVVAATAIHYMNKARDQFANDAKRNHFLSEGSGFISSLRFNTSSTLTPQEINSLEAMLGDNFYEVTISDILSIRDELSDTFGMNAFKNDL</sequence>
<organism evidence="2 3">
    <name type="scientific">Cryomorpha ignava</name>
    <dbReference type="NCBI Taxonomy" id="101383"/>
    <lineage>
        <taxon>Bacteria</taxon>
        <taxon>Pseudomonadati</taxon>
        <taxon>Bacteroidota</taxon>
        <taxon>Flavobacteriia</taxon>
        <taxon>Flavobacteriales</taxon>
        <taxon>Cryomorphaceae</taxon>
        <taxon>Cryomorpha</taxon>
    </lineage>
</organism>
<gene>
    <name evidence="2" type="ORF">G3O08_12460</name>
</gene>
<dbReference type="Pfam" id="PF16148">
    <property type="entry name" value="DUF4856"/>
    <property type="match status" value="1"/>
</dbReference>
<dbReference type="AlphaFoldDB" id="A0A7K3WRL5"/>
<feature type="chain" id="PRO_5029579541" evidence="1">
    <location>
        <begin position="21"/>
        <end position="385"/>
    </location>
</feature>
<keyword evidence="3" id="KW-1185">Reference proteome</keyword>
<dbReference type="InterPro" id="IPR032331">
    <property type="entry name" value="DUF4856"/>
</dbReference>